<keyword evidence="1" id="KW-0460">Magnesium</keyword>
<gene>
    <name evidence="2" type="ORF">COS77_04265</name>
</gene>
<dbReference type="Proteomes" id="UP000229001">
    <property type="component" value="Unassembled WGS sequence"/>
</dbReference>
<dbReference type="Gene3D" id="3.30.540.10">
    <property type="entry name" value="Fructose-1,6-Bisphosphatase, subunit A, domain 1"/>
    <property type="match status" value="1"/>
</dbReference>
<evidence type="ECO:0000256" key="1">
    <source>
        <dbReference type="PIRSR" id="PIRSR600760-2"/>
    </source>
</evidence>
<feature type="binding site" evidence="1">
    <location>
        <position position="87"/>
    </location>
    <ligand>
        <name>Mg(2+)</name>
        <dbReference type="ChEBI" id="CHEBI:18420"/>
        <label>1</label>
        <note>catalytic</note>
    </ligand>
</feature>
<dbReference type="AlphaFoldDB" id="A0A2M7ATH3"/>
<evidence type="ECO:0008006" key="4">
    <source>
        <dbReference type="Google" id="ProtNLM"/>
    </source>
</evidence>
<comment type="caution">
    <text evidence="2">The sequence shown here is derived from an EMBL/GenBank/DDBJ whole genome shotgun (WGS) entry which is preliminary data.</text>
</comment>
<dbReference type="PANTHER" id="PTHR20854">
    <property type="entry name" value="INOSITOL MONOPHOSPHATASE"/>
    <property type="match status" value="1"/>
</dbReference>
<dbReference type="InterPro" id="IPR000760">
    <property type="entry name" value="Inositol_monophosphatase-like"/>
</dbReference>
<evidence type="ECO:0000313" key="2">
    <source>
        <dbReference type="EMBL" id="PIU73912.1"/>
    </source>
</evidence>
<dbReference type="GO" id="GO:0046872">
    <property type="term" value="F:metal ion binding"/>
    <property type="evidence" value="ECO:0007669"/>
    <property type="project" value="UniProtKB-KW"/>
</dbReference>
<dbReference type="PANTHER" id="PTHR20854:SF4">
    <property type="entry name" value="INOSITOL-1-MONOPHOSPHATASE-RELATED"/>
    <property type="match status" value="1"/>
</dbReference>
<proteinExistence type="predicted"/>
<dbReference type="Gene3D" id="3.40.190.80">
    <property type="match status" value="1"/>
</dbReference>
<dbReference type="SUPFAM" id="SSF56655">
    <property type="entry name" value="Carbohydrate phosphatase"/>
    <property type="match status" value="1"/>
</dbReference>
<organism evidence="2 3">
    <name type="scientific">Candidatus Roizmanbacteria bacterium CG06_land_8_20_14_3_00_34_14</name>
    <dbReference type="NCBI Taxonomy" id="1974848"/>
    <lineage>
        <taxon>Bacteria</taxon>
        <taxon>Candidatus Roizmaniibacteriota</taxon>
    </lineage>
</organism>
<comment type="cofactor">
    <cofactor evidence="1">
        <name>Mg(2+)</name>
        <dbReference type="ChEBI" id="CHEBI:18420"/>
    </cofactor>
</comment>
<dbReference type="EMBL" id="PEVZ01000068">
    <property type="protein sequence ID" value="PIU73912.1"/>
    <property type="molecule type" value="Genomic_DNA"/>
</dbReference>
<feature type="binding site" evidence="1">
    <location>
        <position position="90"/>
    </location>
    <ligand>
        <name>Mg(2+)</name>
        <dbReference type="ChEBI" id="CHEBI:18420"/>
        <label>2</label>
    </ligand>
</feature>
<protein>
    <recommendedName>
        <fullName evidence="4">Inositol monophosphatase</fullName>
    </recommendedName>
</protein>
<feature type="binding site" evidence="1">
    <location>
        <position position="71"/>
    </location>
    <ligand>
        <name>Mg(2+)</name>
        <dbReference type="ChEBI" id="CHEBI:18420"/>
        <label>1</label>
        <note>catalytic</note>
    </ligand>
</feature>
<dbReference type="GO" id="GO:0006020">
    <property type="term" value="P:inositol metabolic process"/>
    <property type="evidence" value="ECO:0007669"/>
    <property type="project" value="TreeGrafter"/>
</dbReference>
<dbReference type="PRINTS" id="PR00377">
    <property type="entry name" value="IMPHPHTASES"/>
</dbReference>
<sequence>MMTHMNDYSKELAFAKAIALKAGEIITKNFIHSTITTKSNLTPVTETDLAISKLVIEEVRKNFPNHEVYDEELQHESHNAEFIWVCDPVDGTIPFSHHIPTSMFSLALCHNGEPVVAVIYDPFMKRMLYTKTKSPSYMNEKEIYVKPGKFILGDFIFGIPYWNLDFDTNKYFKLLFDKKIRVTYVESIVYQSMIVAIGISKAMVIIAASPWDRAAAKMIIENAGGICTDENKKRLTVFGNPKYFIATNKEVHNEIMEIVQKCLQK</sequence>
<dbReference type="Pfam" id="PF00459">
    <property type="entry name" value="Inositol_P"/>
    <property type="match status" value="1"/>
</dbReference>
<keyword evidence="1" id="KW-0479">Metal-binding</keyword>
<reference evidence="3" key="1">
    <citation type="submission" date="2017-09" db="EMBL/GenBank/DDBJ databases">
        <title>Depth-based differentiation of microbial function through sediment-hosted aquifers and enrichment of novel symbionts in the deep terrestrial subsurface.</title>
        <authorList>
            <person name="Probst A.J."/>
            <person name="Ladd B."/>
            <person name="Jarett J.K."/>
            <person name="Geller-Mcgrath D.E."/>
            <person name="Sieber C.M.K."/>
            <person name="Emerson J.B."/>
            <person name="Anantharaman K."/>
            <person name="Thomas B.C."/>
            <person name="Malmstrom R."/>
            <person name="Stieglmeier M."/>
            <person name="Klingl A."/>
            <person name="Woyke T."/>
            <person name="Ryan C.M."/>
            <person name="Banfield J.F."/>
        </authorList>
    </citation>
    <scope>NUCLEOTIDE SEQUENCE [LARGE SCALE GENOMIC DNA]</scope>
</reference>
<accession>A0A2M7ATH3</accession>
<feature type="binding site" evidence="1">
    <location>
        <position position="212"/>
    </location>
    <ligand>
        <name>Mg(2+)</name>
        <dbReference type="ChEBI" id="CHEBI:18420"/>
        <label>1</label>
        <note>catalytic</note>
    </ligand>
</feature>
<dbReference type="GO" id="GO:0008934">
    <property type="term" value="F:inositol monophosphate 1-phosphatase activity"/>
    <property type="evidence" value="ECO:0007669"/>
    <property type="project" value="TreeGrafter"/>
</dbReference>
<name>A0A2M7ATH3_9BACT</name>
<dbReference type="GO" id="GO:0007165">
    <property type="term" value="P:signal transduction"/>
    <property type="evidence" value="ECO:0007669"/>
    <property type="project" value="TreeGrafter"/>
</dbReference>
<evidence type="ECO:0000313" key="3">
    <source>
        <dbReference type="Proteomes" id="UP000229001"/>
    </source>
</evidence>